<dbReference type="SUPFAM" id="SSF56672">
    <property type="entry name" value="DNA/RNA polymerases"/>
    <property type="match status" value="1"/>
</dbReference>
<dbReference type="SUPFAM" id="SSF88723">
    <property type="entry name" value="PIN domain-like"/>
    <property type="match status" value="1"/>
</dbReference>
<dbReference type="FunFam" id="1.10.150.20:FF:000003">
    <property type="entry name" value="DNA polymerase I"/>
    <property type="match status" value="1"/>
</dbReference>
<gene>
    <name evidence="17 21" type="primary">polA</name>
    <name evidence="21" type="ORF">IPN02_19470</name>
</gene>
<keyword evidence="5 17" id="KW-0548">Nucleotidyltransferase</keyword>
<dbReference type="Gene3D" id="1.10.150.20">
    <property type="entry name" value="5' to 3' exonuclease, C-terminal subdomain"/>
    <property type="match status" value="2"/>
</dbReference>
<dbReference type="FunFam" id="3.40.50.1010:FF:000001">
    <property type="entry name" value="DNA polymerase I"/>
    <property type="match status" value="1"/>
</dbReference>
<dbReference type="FunFam" id="1.20.1060.10:FF:000001">
    <property type="entry name" value="DNA polymerase I"/>
    <property type="match status" value="1"/>
</dbReference>
<dbReference type="NCBIfam" id="TIGR00593">
    <property type="entry name" value="pola"/>
    <property type="match status" value="1"/>
</dbReference>
<evidence type="ECO:0000256" key="8">
    <source>
        <dbReference type="ARBA" id="ARBA00022763"/>
    </source>
</evidence>
<comment type="function">
    <text evidence="15">In addition to polymerase activity, this DNA polymerase exhibits 3'-5' and 5'-3' exonuclease activity.</text>
</comment>
<evidence type="ECO:0000256" key="3">
    <source>
        <dbReference type="ARBA" id="ARBA00020311"/>
    </source>
</evidence>
<comment type="function">
    <text evidence="17">In addition to polymerase activity, this DNA polymerase exhibits 5'-3' exonuclease activity.</text>
</comment>
<reference evidence="21 22" key="1">
    <citation type="submission" date="2020-10" db="EMBL/GenBank/DDBJ databases">
        <title>Connecting structure to function with the recovery of over 1000 high-quality activated sludge metagenome-assembled genomes encoding full-length rRNA genes using long-read sequencing.</title>
        <authorList>
            <person name="Singleton C.M."/>
            <person name="Petriglieri F."/>
            <person name="Kristensen J.M."/>
            <person name="Kirkegaard R.H."/>
            <person name="Michaelsen T.Y."/>
            <person name="Andersen M.H."/>
            <person name="Karst S.M."/>
            <person name="Dueholm M.S."/>
            <person name="Nielsen P.H."/>
            <person name="Albertsen M."/>
        </authorList>
    </citation>
    <scope>NUCLEOTIDE SEQUENCE [LARGE SCALE GENOMIC DNA]</scope>
    <source>
        <strain evidence="21">Lyne_18-Q3-R50-59_MAXAC.006</strain>
    </source>
</reference>
<keyword evidence="7" id="KW-0540">Nuclease</keyword>
<evidence type="ECO:0000259" key="20">
    <source>
        <dbReference type="SMART" id="SM00482"/>
    </source>
</evidence>
<keyword evidence="8 17" id="KW-0227">DNA damage</keyword>
<evidence type="ECO:0000256" key="13">
    <source>
        <dbReference type="ARBA" id="ARBA00023204"/>
    </source>
</evidence>
<evidence type="ECO:0000256" key="16">
    <source>
        <dbReference type="NCBIfam" id="TIGR00593"/>
    </source>
</evidence>
<dbReference type="InterPro" id="IPR002298">
    <property type="entry name" value="DNA_polymerase_A"/>
</dbReference>
<dbReference type="FunFam" id="1.10.150.20:FF:000002">
    <property type="entry name" value="DNA polymerase I"/>
    <property type="match status" value="1"/>
</dbReference>
<evidence type="ECO:0000256" key="18">
    <source>
        <dbReference type="SAM" id="MobiDB-lite"/>
    </source>
</evidence>
<dbReference type="SMART" id="SM00482">
    <property type="entry name" value="POLAc"/>
    <property type="match status" value="1"/>
</dbReference>
<dbReference type="InterPro" id="IPR029060">
    <property type="entry name" value="PIN-like_dom_sf"/>
</dbReference>
<dbReference type="Pfam" id="PF01367">
    <property type="entry name" value="5_3_exonuc"/>
    <property type="match status" value="1"/>
</dbReference>
<dbReference type="CDD" id="cd09898">
    <property type="entry name" value="H3TH_53EXO"/>
    <property type="match status" value="1"/>
</dbReference>
<comment type="catalytic activity">
    <reaction evidence="14 17">
        <text>DNA(n) + a 2'-deoxyribonucleoside 5'-triphosphate = DNA(n+1) + diphosphate</text>
        <dbReference type="Rhea" id="RHEA:22508"/>
        <dbReference type="Rhea" id="RHEA-COMP:17339"/>
        <dbReference type="Rhea" id="RHEA-COMP:17340"/>
        <dbReference type="ChEBI" id="CHEBI:33019"/>
        <dbReference type="ChEBI" id="CHEBI:61560"/>
        <dbReference type="ChEBI" id="CHEBI:173112"/>
        <dbReference type="EC" id="2.7.7.7"/>
    </reaction>
</comment>
<evidence type="ECO:0000256" key="11">
    <source>
        <dbReference type="ARBA" id="ARBA00022932"/>
    </source>
</evidence>
<comment type="caution">
    <text evidence="21">The sequence shown here is derived from an EMBL/GenBank/DDBJ whole genome shotgun (WGS) entry which is preliminary data.</text>
</comment>
<dbReference type="InterPro" id="IPR043502">
    <property type="entry name" value="DNA/RNA_pol_sf"/>
</dbReference>
<protein>
    <recommendedName>
        <fullName evidence="3 16">DNA polymerase I</fullName>
        <ecNumber evidence="2 16">2.7.7.7</ecNumber>
    </recommendedName>
</protein>
<dbReference type="CDD" id="cd06140">
    <property type="entry name" value="DNA_polA_I_Bacillus_like_exo"/>
    <property type="match status" value="1"/>
</dbReference>
<evidence type="ECO:0000256" key="2">
    <source>
        <dbReference type="ARBA" id="ARBA00012417"/>
    </source>
</evidence>
<evidence type="ECO:0000256" key="9">
    <source>
        <dbReference type="ARBA" id="ARBA00022801"/>
    </source>
</evidence>
<dbReference type="Gene3D" id="3.30.420.10">
    <property type="entry name" value="Ribonuclease H-like superfamily/Ribonuclease H"/>
    <property type="match status" value="1"/>
</dbReference>
<keyword evidence="4 17" id="KW-0808">Transferase</keyword>
<evidence type="ECO:0000256" key="10">
    <source>
        <dbReference type="ARBA" id="ARBA00022839"/>
    </source>
</evidence>
<dbReference type="GO" id="GO:0003887">
    <property type="term" value="F:DNA-directed DNA polymerase activity"/>
    <property type="evidence" value="ECO:0007669"/>
    <property type="project" value="UniProtKB-UniRule"/>
</dbReference>
<keyword evidence="9 17" id="KW-0378">Hydrolase</keyword>
<dbReference type="Gene3D" id="1.20.1060.10">
    <property type="entry name" value="Taq DNA Polymerase, Chain T, domain 4"/>
    <property type="match status" value="1"/>
</dbReference>
<evidence type="ECO:0000256" key="15">
    <source>
        <dbReference type="ARBA" id="ARBA00053603"/>
    </source>
</evidence>
<dbReference type="GO" id="GO:0003677">
    <property type="term" value="F:DNA binding"/>
    <property type="evidence" value="ECO:0007669"/>
    <property type="project" value="UniProtKB-UniRule"/>
</dbReference>
<dbReference type="InterPro" id="IPR001098">
    <property type="entry name" value="DNA-dir_DNA_pol_A_palm_dom"/>
</dbReference>
<dbReference type="GO" id="GO:0006302">
    <property type="term" value="P:double-strand break repair"/>
    <property type="evidence" value="ECO:0007669"/>
    <property type="project" value="TreeGrafter"/>
</dbReference>
<dbReference type="AlphaFoldDB" id="A0A936TGC2"/>
<dbReference type="EC" id="2.7.7.7" evidence="2 16"/>
<keyword evidence="10 17" id="KW-0269">Exonuclease</keyword>
<dbReference type="SMART" id="SM00475">
    <property type="entry name" value="53EXOc"/>
    <property type="match status" value="1"/>
</dbReference>
<dbReference type="InterPro" id="IPR020046">
    <property type="entry name" value="5-3_exonucl_a-hlix_arch_N"/>
</dbReference>
<proteinExistence type="inferred from homology"/>
<keyword evidence="12 17" id="KW-0238">DNA-binding</keyword>
<dbReference type="PANTHER" id="PTHR10133:SF27">
    <property type="entry name" value="DNA POLYMERASE NU"/>
    <property type="match status" value="1"/>
</dbReference>
<evidence type="ECO:0000256" key="1">
    <source>
        <dbReference type="ARBA" id="ARBA00007705"/>
    </source>
</evidence>
<evidence type="ECO:0000256" key="7">
    <source>
        <dbReference type="ARBA" id="ARBA00022722"/>
    </source>
</evidence>
<dbReference type="Proteomes" id="UP000727993">
    <property type="component" value="Unassembled WGS sequence"/>
</dbReference>
<keyword evidence="13 17" id="KW-0234">DNA repair</keyword>
<sequence length="898" mass="97097">MPSVMLVDGNSLTYRAFFALPTDLATASGQVTNAVYGFTSMLVNLVRDHRPDRIVVTFDLPEPTFRHRAVETYKANRDATPDLLVQQMELVRRVVDTLALPVVEAPGFEADDVIATLAERAKANGEDVIIVTGDRDSYQLVEDPHVRVLYNRRGVSDYVLYDEAGIAERTGVKPSDYVFYAALRGDPSDNLPGVPGVGEKTAAKLVNKYHTVDELFAHAADQTPKLAASLEANEDQVRMNEQMMALVRDVDLPEDVTSLRVGSIDADAVAELFGFLEFSSLQDRFSEAFGAFLTAPLADGDARVLEAELVVPTTGAEARAALNKARSSAVDGLVALAADWAGEPGRSPLTGLAVVLDASEGEVAWFPEPATGVLALSDDEVVGLLDGSVGLVAHDAKPLLRSLFGLEVEVSSLALDTKLAAYLLDPADPRYDLAELLAKYAGAEMAGEEGTPPGQLDLGDGDGDGRDRVTARRALATAALAAPMREALEARGLTKLNDEVEVPLVRVLARMEDLGIGVDRDELQALADRLVAEVAEEREAIVAAAGREFNVNSTPQLREVLFDELGLTPQKKTKTGYSTDAATLEKLRGEHPIIEHLLRYREVEKLRSTYGEGLLAEVAVDGRIHATFNQTVARTGRLSSDQPNLHNIPVRSEEGRLFRQVFVPAPGYRLCVADYNQIELRCIAHLSKDPGLVGAFTAGEDIHAQTAARIFEVEPDEVTTAQRSTSKMVSYGLAYGMEAYGLGQRLSIPTGEAQVILDAYFEGFPNVRAYMEGAVAEAREKGYTETLLGRRRQIPELASRVRAVRQAGERQAMNAGIQGLAADIFKIALVRLDEALEERGGTSRLILQVHDEVVLEVPPADEVEMSEVVLDAMSGAFDLAVPLEVNLAFGDTWAGAKS</sequence>
<dbReference type="CDD" id="cd08637">
    <property type="entry name" value="DNA_pol_A_pol_I_C"/>
    <property type="match status" value="1"/>
</dbReference>
<dbReference type="InterPro" id="IPR020045">
    <property type="entry name" value="DNA_polI_H3TH"/>
</dbReference>
<feature type="domain" description="5'-3' exonuclease" evidence="19">
    <location>
        <begin position="1"/>
        <end position="262"/>
    </location>
</feature>
<keyword evidence="11 17" id="KW-0239">DNA-directed DNA polymerase</keyword>
<evidence type="ECO:0000313" key="22">
    <source>
        <dbReference type="Proteomes" id="UP000727993"/>
    </source>
</evidence>
<dbReference type="InterPro" id="IPR008918">
    <property type="entry name" value="HhH2"/>
</dbReference>
<evidence type="ECO:0000256" key="17">
    <source>
        <dbReference type="RuleBase" id="RU004460"/>
    </source>
</evidence>
<name>A0A936TGC2_9ACTN</name>
<accession>A0A936TGC2</accession>
<dbReference type="Pfam" id="PF00476">
    <property type="entry name" value="DNA_pol_A"/>
    <property type="match status" value="1"/>
</dbReference>
<evidence type="ECO:0000313" key="21">
    <source>
        <dbReference type="EMBL" id="MBK9298962.1"/>
    </source>
</evidence>
<dbReference type="SMART" id="SM00279">
    <property type="entry name" value="HhH2"/>
    <property type="match status" value="1"/>
</dbReference>
<dbReference type="GO" id="GO:0006261">
    <property type="term" value="P:DNA-templated DNA replication"/>
    <property type="evidence" value="ECO:0007669"/>
    <property type="project" value="UniProtKB-UniRule"/>
</dbReference>
<dbReference type="PRINTS" id="PR00868">
    <property type="entry name" value="DNAPOLI"/>
</dbReference>
<evidence type="ECO:0000256" key="12">
    <source>
        <dbReference type="ARBA" id="ARBA00023125"/>
    </source>
</evidence>
<feature type="region of interest" description="Disordered" evidence="18">
    <location>
        <begin position="445"/>
        <end position="464"/>
    </location>
</feature>
<organism evidence="21 22">
    <name type="scientific">Candidatus Neomicrothrix subdominans</name>
    <dbReference type="NCBI Taxonomy" id="2954438"/>
    <lineage>
        <taxon>Bacteria</taxon>
        <taxon>Bacillati</taxon>
        <taxon>Actinomycetota</taxon>
        <taxon>Acidimicrobiia</taxon>
        <taxon>Acidimicrobiales</taxon>
        <taxon>Microthrixaceae</taxon>
        <taxon>Candidatus Neomicrothrix</taxon>
    </lineage>
</organism>
<dbReference type="PANTHER" id="PTHR10133">
    <property type="entry name" value="DNA POLYMERASE I"/>
    <property type="match status" value="1"/>
</dbReference>
<dbReference type="Gene3D" id="3.40.50.1010">
    <property type="entry name" value="5'-nuclease"/>
    <property type="match status" value="1"/>
</dbReference>
<evidence type="ECO:0000256" key="4">
    <source>
        <dbReference type="ARBA" id="ARBA00022679"/>
    </source>
</evidence>
<dbReference type="Pfam" id="PF02739">
    <property type="entry name" value="5_3_exonuc_N"/>
    <property type="match status" value="1"/>
</dbReference>
<dbReference type="InterPro" id="IPR002421">
    <property type="entry name" value="5-3_exonuclease"/>
</dbReference>
<dbReference type="Gene3D" id="3.30.70.370">
    <property type="match status" value="1"/>
</dbReference>
<evidence type="ECO:0000256" key="14">
    <source>
        <dbReference type="ARBA" id="ARBA00049244"/>
    </source>
</evidence>
<dbReference type="NCBIfam" id="NF004397">
    <property type="entry name" value="PRK05755.1"/>
    <property type="match status" value="1"/>
</dbReference>
<dbReference type="SUPFAM" id="SSF47807">
    <property type="entry name" value="5' to 3' exonuclease, C-terminal subdomain"/>
    <property type="match status" value="1"/>
</dbReference>
<dbReference type="EMBL" id="JADJZA010000011">
    <property type="protein sequence ID" value="MBK9298962.1"/>
    <property type="molecule type" value="Genomic_DNA"/>
</dbReference>
<feature type="domain" description="DNA-directed DNA polymerase family A palm" evidence="20">
    <location>
        <begin position="655"/>
        <end position="861"/>
    </location>
</feature>
<evidence type="ECO:0000256" key="6">
    <source>
        <dbReference type="ARBA" id="ARBA00022705"/>
    </source>
</evidence>
<comment type="similarity">
    <text evidence="1 17">Belongs to the DNA polymerase type-A family.</text>
</comment>
<dbReference type="GO" id="GO:0008409">
    <property type="term" value="F:5'-3' exonuclease activity"/>
    <property type="evidence" value="ECO:0007669"/>
    <property type="project" value="UniProtKB-UniRule"/>
</dbReference>
<evidence type="ECO:0000256" key="5">
    <source>
        <dbReference type="ARBA" id="ARBA00022695"/>
    </source>
</evidence>
<dbReference type="InterPro" id="IPR036279">
    <property type="entry name" value="5-3_exonuclease_C_sf"/>
</dbReference>
<dbReference type="InterPro" id="IPR012337">
    <property type="entry name" value="RNaseH-like_sf"/>
</dbReference>
<dbReference type="InterPro" id="IPR036397">
    <property type="entry name" value="RNaseH_sf"/>
</dbReference>
<evidence type="ECO:0000259" key="19">
    <source>
        <dbReference type="SMART" id="SM00475"/>
    </source>
</evidence>
<keyword evidence="6 17" id="KW-0235">DNA replication</keyword>
<dbReference type="CDD" id="cd09859">
    <property type="entry name" value="PIN_53EXO"/>
    <property type="match status" value="1"/>
</dbReference>
<dbReference type="InterPro" id="IPR018320">
    <property type="entry name" value="DNA_polymerase_1"/>
</dbReference>
<dbReference type="SUPFAM" id="SSF53098">
    <property type="entry name" value="Ribonuclease H-like"/>
    <property type="match status" value="1"/>
</dbReference>